<reference evidence="3" key="1">
    <citation type="journal article" date="2002" name="Science">
        <title>The draft genome of Ciona intestinalis: insights into chordate and vertebrate origins.</title>
        <authorList>
            <person name="Dehal P."/>
            <person name="Satou Y."/>
            <person name="Campbell R.K."/>
            <person name="Chapman J."/>
            <person name="Degnan B."/>
            <person name="De Tomaso A."/>
            <person name="Davidson B."/>
            <person name="Di Gregorio A."/>
            <person name="Gelpke M."/>
            <person name="Goodstein D.M."/>
            <person name="Harafuji N."/>
            <person name="Hastings K.E."/>
            <person name="Ho I."/>
            <person name="Hotta K."/>
            <person name="Huang W."/>
            <person name="Kawashima T."/>
            <person name="Lemaire P."/>
            <person name="Martinez D."/>
            <person name="Meinertzhagen I.A."/>
            <person name="Necula S."/>
            <person name="Nonaka M."/>
            <person name="Putnam N."/>
            <person name="Rash S."/>
            <person name="Saiga H."/>
            <person name="Satake M."/>
            <person name="Terry A."/>
            <person name="Yamada L."/>
            <person name="Wang H.G."/>
            <person name="Awazu S."/>
            <person name="Azumi K."/>
            <person name="Boore J."/>
            <person name="Branno M."/>
            <person name="Chin-Bow S."/>
            <person name="DeSantis R."/>
            <person name="Doyle S."/>
            <person name="Francino P."/>
            <person name="Keys D.N."/>
            <person name="Haga S."/>
            <person name="Hayashi H."/>
            <person name="Hino K."/>
            <person name="Imai K.S."/>
            <person name="Inaba K."/>
            <person name="Kano S."/>
            <person name="Kobayashi K."/>
            <person name="Kobayashi M."/>
            <person name="Lee B.I."/>
            <person name="Makabe K.W."/>
            <person name="Manohar C."/>
            <person name="Matassi G."/>
            <person name="Medina M."/>
            <person name="Mochizuki Y."/>
            <person name="Mount S."/>
            <person name="Morishita T."/>
            <person name="Miura S."/>
            <person name="Nakayama A."/>
            <person name="Nishizaka S."/>
            <person name="Nomoto H."/>
            <person name="Ohta F."/>
            <person name="Oishi K."/>
            <person name="Rigoutsos I."/>
            <person name="Sano M."/>
            <person name="Sasaki A."/>
            <person name="Sasakura Y."/>
            <person name="Shoguchi E."/>
            <person name="Shin-i T."/>
            <person name="Spagnuolo A."/>
            <person name="Stainier D."/>
            <person name="Suzuki M.M."/>
            <person name="Tassy O."/>
            <person name="Takatori N."/>
            <person name="Tokuoka M."/>
            <person name="Yagi K."/>
            <person name="Yoshizaki F."/>
            <person name="Wada S."/>
            <person name="Zhang C."/>
            <person name="Hyatt P.D."/>
            <person name="Larimer F."/>
            <person name="Detter C."/>
            <person name="Doggett N."/>
            <person name="Glavina T."/>
            <person name="Hawkins T."/>
            <person name="Richardson P."/>
            <person name="Lucas S."/>
            <person name="Kohara Y."/>
            <person name="Levine M."/>
            <person name="Satoh N."/>
            <person name="Rokhsar D.S."/>
        </authorList>
    </citation>
    <scope>NUCLEOTIDE SEQUENCE [LARGE SCALE GENOMIC DNA]</scope>
</reference>
<reference evidence="2" key="3">
    <citation type="submission" date="2025-09" db="UniProtKB">
        <authorList>
            <consortium name="Ensembl"/>
        </authorList>
    </citation>
    <scope>IDENTIFICATION</scope>
</reference>
<organism evidence="2 3">
    <name type="scientific">Ciona intestinalis</name>
    <name type="common">Transparent sea squirt</name>
    <name type="synonym">Ascidia intestinalis</name>
    <dbReference type="NCBI Taxonomy" id="7719"/>
    <lineage>
        <taxon>Eukaryota</taxon>
        <taxon>Metazoa</taxon>
        <taxon>Chordata</taxon>
        <taxon>Tunicata</taxon>
        <taxon>Ascidiacea</taxon>
        <taxon>Phlebobranchia</taxon>
        <taxon>Cionidae</taxon>
        <taxon>Ciona</taxon>
    </lineage>
</organism>
<dbReference type="AlphaFoldDB" id="F6VPR4"/>
<dbReference type="InParanoid" id="F6VPR4"/>
<accession>F6VPR4</accession>
<evidence type="ECO:0000256" key="1">
    <source>
        <dbReference type="SAM" id="MobiDB-lite"/>
    </source>
</evidence>
<sequence>MTSQNTSVTSSLCYPTLRKKPTATPSVPSKQLLSSLATSCRQVALERRSDGYKLGSEIKGPHKSCNDLKRAYDGFPPLQDDVSRMSDIDFATAGRTNIKPTGHAQVRSQCCATTEKNPNKDAKSGSTAGPQRNRDIIHKVGSVNHRPDQPCVACLRNYGVKGTRLTEN</sequence>
<evidence type="ECO:0000313" key="2">
    <source>
        <dbReference type="Ensembl" id="ENSCINP00000000945.3"/>
    </source>
</evidence>
<feature type="region of interest" description="Disordered" evidence="1">
    <location>
        <begin position="112"/>
        <end position="134"/>
    </location>
</feature>
<dbReference type="Ensembl" id="ENSCINT00000000945.3">
    <property type="protein sequence ID" value="ENSCINP00000000945.3"/>
    <property type="gene ID" value="ENSCING00000000516.3"/>
</dbReference>
<evidence type="ECO:0000313" key="3">
    <source>
        <dbReference type="Proteomes" id="UP000008144"/>
    </source>
</evidence>
<keyword evidence="3" id="KW-1185">Reference proteome</keyword>
<dbReference type="GeneTree" id="ENSGT00530000067961"/>
<protein>
    <submittedName>
        <fullName evidence="2">Uncharacterized protein</fullName>
    </submittedName>
</protein>
<proteinExistence type="predicted"/>
<reference evidence="2" key="2">
    <citation type="submission" date="2025-08" db="UniProtKB">
        <authorList>
            <consortium name="Ensembl"/>
        </authorList>
    </citation>
    <scope>IDENTIFICATION</scope>
</reference>
<dbReference type="HOGENOM" id="CLU_1585883_0_0_1"/>
<name>F6VPR4_CIOIN</name>
<dbReference type="Proteomes" id="UP000008144">
    <property type="component" value="Unassembled WGS sequence"/>
</dbReference>